<evidence type="ECO:0000313" key="2">
    <source>
        <dbReference type="EMBL" id="SNB67548.1"/>
    </source>
</evidence>
<organism evidence="2 3">
    <name type="scientific">Kingella negevensis</name>
    <dbReference type="NCBI Taxonomy" id="1522312"/>
    <lineage>
        <taxon>Bacteria</taxon>
        <taxon>Pseudomonadati</taxon>
        <taxon>Pseudomonadota</taxon>
        <taxon>Betaproteobacteria</taxon>
        <taxon>Neisseriales</taxon>
        <taxon>Neisseriaceae</taxon>
        <taxon>Kingella</taxon>
    </lineage>
</organism>
<dbReference type="EMBL" id="FXUV01000019">
    <property type="protein sequence ID" value="SMQ12329.1"/>
    <property type="molecule type" value="Genomic_DNA"/>
</dbReference>
<dbReference type="AlphaFoldDB" id="A0A238TA67"/>
<proteinExistence type="predicted"/>
<protein>
    <submittedName>
        <fullName evidence="2">Uncharacterized protein</fullName>
    </submittedName>
</protein>
<dbReference type="Proteomes" id="UP000215450">
    <property type="component" value="Unassembled WGS sequence"/>
</dbReference>
<gene>
    <name evidence="2" type="ORF">KEBURONENSIS_00212</name>
</gene>
<keyword evidence="3" id="KW-1185">Reference proteome</keyword>
<name>A0A238TA67_9NEIS</name>
<evidence type="ECO:0000313" key="3">
    <source>
        <dbReference type="Proteomes" id="UP000215450"/>
    </source>
</evidence>
<dbReference type="RefSeq" id="WP_180676217.1">
    <property type="nucleotide sequence ID" value="NZ_FXUV02000021.1"/>
</dbReference>
<reference evidence="1" key="1">
    <citation type="submission" date="2017-05" db="EMBL/GenBank/DDBJ databases">
        <authorList>
            <person name="Song R."/>
            <person name="Chenine A.L."/>
            <person name="Ruprecht R.M."/>
        </authorList>
    </citation>
    <scope>NUCLEOTIDE SEQUENCE</scope>
    <source>
        <strain evidence="1">Kingella_eburonensis</strain>
    </source>
</reference>
<dbReference type="EMBL" id="FXUV02000021">
    <property type="protein sequence ID" value="SNB67548.1"/>
    <property type="molecule type" value="Genomic_DNA"/>
</dbReference>
<accession>A0A238TA67</accession>
<sequence length="146" mass="16663">MALLKPKEKDAKPKPHSHVHELSHLLFQLYLANNNRLEHKVFIYSYRGILGVETNPFHYVSGTLPPSVKKTLIVQNLPVGEMIQAFITPFELNGEKMFQLDNTIIYGNKNGLLTEINLAAANIEKSEKYQQFTKLVKGLLLQFQQS</sequence>
<reference evidence="2 3" key="2">
    <citation type="submission" date="2017-06" db="EMBL/GenBank/DDBJ databases">
        <authorList>
            <person name="Kim H.J."/>
            <person name="Triplett B.A."/>
        </authorList>
    </citation>
    <scope>NUCLEOTIDE SEQUENCE [LARGE SCALE GENOMIC DNA]</scope>
    <source>
        <strain evidence="2">Kingella_eburonensis</strain>
    </source>
</reference>
<evidence type="ECO:0000313" key="1">
    <source>
        <dbReference type="EMBL" id="SMQ12329.1"/>
    </source>
</evidence>